<dbReference type="OrthoDB" id="789281at2"/>
<keyword evidence="2" id="KW-1185">Reference proteome</keyword>
<protein>
    <submittedName>
        <fullName evidence="1">Uncharacterized protein</fullName>
    </submittedName>
</protein>
<name>A0A494VWE1_9SPHI</name>
<accession>A0A494VWE1</accession>
<evidence type="ECO:0000313" key="1">
    <source>
        <dbReference type="EMBL" id="AYL97790.1"/>
    </source>
</evidence>
<dbReference type="EMBL" id="CP032869">
    <property type="protein sequence ID" value="AYL97790.1"/>
    <property type="molecule type" value="Genomic_DNA"/>
</dbReference>
<dbReference type="PROSITE" id="PS51257">
    <property type="entry name" value="PROKAR_LIPOPROTEIN"/>
    <property type="match status" value="1"/>
</dbReference>
<evidence type="ECO:0000313" key="2">
    <source>
        <dbReference type="Proteomes" id="UP000270046"/>
    </source>
</evidence>
<sequence length="247" mass="28011">MPKVKKTKPMHKYIVPIALVITACGPNHPAPVLQNGETTKSSIKAGQLHVQPELLESFTDSLNIGRKGRNKFELNRYTITDSNYVIIRFSAKQNNKWIIKNEFHFPKDGFADCDPQISDFNKDGLNDITYVSAVAARGANEIRTLLIYNKKTDALVYIKNSANFPNMLYNQELNCIDALLVSGCNTTVFLKLEADSLRQFAGVDQCDSLVVSVYDKTGNRKVISKKPTDRDNFSRFKNYRPLKEYTY</sequence>
<proteinExistence type="predicted"/>
<dbReference type="AlphaFoldDB" id="A0A494VWE1"/>
<reference evidence="1 2" key="1">
    <citation type="submission" date="2018-10" db="EMBL/GenBank/DDBJ databases">
        <title>Genome sequencing of Mucilaginibacter sp. HYN0043.</title>
        <authorList>
            <person name="Kim M."/>
            <person name="Yi H."/>
        </authorList>
    </citation>
    <scope>NUCLEOTIDE SEQUENCE [LARGE SCALE GENOMIC DNA]</scope>
    <source>
        <strain evidence="1 2">HYN0043</strain>
    </source>
</reference>
<dbReference type="KEGG" id="muh:HYN43_021935"/>
<dbReference type="Proteomes" id="UP000270046">
    <property type="component" value="Chromosome"/>
</dbReference>
<organism evidence="1 2">
    <name type="scientific">Mucilaginibacter celer</name>
    <dbReference type="NCBI Taxonomy" id="2305508"/>
    <lineage>
        <taxon>Bacteria</taxon>
        <taxon>Pseudomonadati</taxon>
        <taxon>Bacteroidota</taxon>
        <taxon>Sphingobacteriia</taxon>
        <taxon>Sphingobacteriales</taxon>
        <taxon>Sphingobacteriaceae</taxon>
        <taxon>Mucilaginibacter</taxon>
    </lineage>
</organism>
<gene>
    <name evidence="1" type="ORF">HYN43_021935</name>
</gene>